<dbReference type="GO" id="GO:0008982">
    <property type="term" value="F:protein-N(PI)-phosphohistidine-sugar phosphotransferase activity"/>
    <property type="evidence" value="ECO:0007669"/>
    <property type="project" value="InterPro"/>
</dbReference>
<evidence type="ECO:0000256" key="7">
    <source>
        <dbReference type="ARBA" id="ARBA00023136"/>
    </source>
</evidence>
<keyword evidence="5 8" id="KW-0812">Transmembrane</keyword>
<dbReference type="AlphaFoldDB" id="A0A139NAW7"/>
<evidence type="ECO:0000313" key="10">
    <source>
        <dbReference type="EMBL" id="KXT72904.1"/>
    </source>
</evidence>
<evidence type="ECO:0000256" key="5">
    <source>
        <dbReference type="ARBA" id="ARBA00022692"/>
    </source>
</evidence>
<feature type="domain" description="PTS EIIC type-3" evidence="9">
    <location>
        <begin position="1"/>
        <end position="406"/>
    </location>
</feature>
<feature type="transmembrane region" description="Helical" evidence="8">
    <location>
        <begin position="69"/>
        <end position="90"/>
    </location>
</feature>
<keyword evidence="2" id="KW-0813">Transport</keyword>
<keyword evidence="7 8" id="KW-0472">Membrane</keyword>
<dbReference type="InterPro" id="IPR003352">
    <property type="entry name" value="PTS_EIIC"/>
</dbReference>
<dbReference type="Pfam" id="PF02378">
    <property type="entry name" value="PTS_EIIC"/>
    <property type="match status" value="1"/>
</dbReference>
<dbReference type="EMBL" id="LQRC01000085">
    <property type="protein sequence ID" value="KXT72904.1"/>
    <property type="molecule type" value="Genomic_DNA"/>
</dbReference>
<feature type="transmembrane region" description="Helical" evidence="8">
    <location>
        <begin position="179"/>
        <end position="199"/>
    </location>
</feature>
<comment type="caution">
    <text evidence="10">The sequence shown here is derived from an EMBL/GenBank/DDBJ whole genome shotgun (WGS) entry which is preliminary data.</text>
</comment>
<gene>
    <name evidence="10" type="ORF">SGODD07_00545</name>
</gene>
<reference evidence="10 11" key="1">
    <citation type="submission" date="2016-01" db="EMBL/GenBank/DDBJ databases">
        <title>Highly variable Streptococcus oralis are common among viridans streptococci isolated from primates.</title>
        <authorList>
            <person name="Denapaite D."/>
            <person name="Rieger M."/>
            <person name="Koendgen S."/>
            <person name="Brueckner R."/>
            <person name="Ochigava I."/>
            <person name="Kappeler P."/>
            <person name="Maetz-Rensing K."/>
            <person name="Leendertz F."/>
            <person name="Hakenbeck R."/>
        </authorList>
    </citation>
    <scope>NUCLEOTIDE SEQUENCE [LARGE SCALE GENOMIC DNA]</scope>
    <source>
        <strain evidence="10 11">DD07</strain>
    </source>
</reference>
<feature type="transmembrane region" description="Helical" evidence="8">
    <location>
        <begin position="96"/>
        <end position="115"/>
    </location>
</feature>
<dbReference type="PATRIC" id="fig|1302.21.peg.617"/>
<proteinExistence type="predicted"/>
<feature type="transmembrane region" description="Helical" evidence="8">
    <location>
        <begin position="44"/>
        <end position="62"/>
    </location>
</feature>
<dbReference type="GO" id="GO:1901264">
    <property type="term" value="P:carbohydrate derivative transport"/>
    <property type="evidence" value="ECO:0007669"/>
    <property type="project" value="TreeGrafter"/>
</dbReference>
<evidence type="ECO:0000256" key="6">
    <source>
        <dbReference type="ARBA" id="ARBA00022989"/>
    </source>
</evidence>
<feature type="transmembrane region" description="Helical" evidence="8">
    <location>
        <begin position="376"/>
        <end position="404"/>
    </location>
</feature>
<evidence type="ECO:0000256" key="2">
    <source>
        <dbReference type="ARBA" id="ARBA00022448"/>
    </source>
</evidence>
<evidence type="ECO:0000256" key="1">
    <source>
        <dbReference type="ARBA" id="ARBA00004651"/>
    </source>
</evidence>
<accession>A0A139NAW7</accession>
<sequence>MKNLIINNIIRFRRMGIVQIGQKTLVSLFPFIILVAITRIIGDSVFSSSGYINMLLSISSWLPQFQTIGLFLTNFSSLLGGAVGLLTAYFSAKYTAGYYGTSGITAFFFNLILYSRELFTAPLNDGVLTRVNFPVSTNLIFAIFIGYLVGKIFDWTASDSDEKIVDEHFNYQPKSIRPIFYSLVLAVFLNILLALANYYNLFTIINQFFSSLVTSKSNLIATFINTIFLSLSAWFGNSASFANLQFTDDPFATSNLNYVLTNKTSVNIPYPYTQTTLYQGFGGFAGVGALLALVIAILLVAKNQRNKQVSLLSLLPSLFNNGAPMMVGIPIMLNVIYLIPFILTPLINMLFAYGALALKLMPPVVYPVPDGTPSVLYAFIGSGGSLRAFALGIFIFIIDVLIYIPFVKLNNRIQEDLQKEGEVDVKTD</sequence>
<evidence type="ECO:0000259" key="9">
    <source>
        <dbReference type="PROSITE" id="PS51105"/>
    </source>
</evidence>
<name>A0A139NAW7_STRGN</name>
<feature type="transmembrane region" description="Helical" evidence="8">
    <location>
        <begin position="20"/>
        <end position="38"/>
    </location>
</feature>
<dbReference type="GO" id="GO:0005886">
    <property type="term" value="C:plasma membrane"/>
    <property type="evidence" value="ECO:0007669"/>
    <property type="project" value="UniProtKB-SubCell"/>
</dbReference>
<dbReference type="PANTHER" id="PTHR33989:SF4">
    <property type="entry name" value="PTS SYSTEM N,N'-DIACETYLCHITOBIOSE-SPECIFIC EIIC COMPONENT"/>
    <property type="match status" value="1"/>
</dbReference>
<protein>
    <submittedName>
        <fullName evidence="10">PTS cellobiose-specific IIC component</fullName>
    </submittedName>
</protein>
<dbReference type="Proteomes" id="UP000070096">
    <property type="component" value="Unassembled WGS sequence"/>
</dbReference>
<evidence type="ECO:0000256" key="8">
    <source>
        <dbReference type="SAM" id="Phobius"/>
    </source>
</evidence>
<dbReference type="PROSITE" id="PS51105">
    <property type="entry name" value="PTS_EIIC_TYPE_3"/>
    <property type="match status" value="1"/>
</dbReference>
<keyword evidence="6 8" id="KW-1133">Transmembrane helix</keyword>
<keyword evidence="4" id="KW-0762">Sugar transport</keyword>
<dbReference type="GO" id="GO:0009401">
    <property type="term" value="P:phosphoenolpyruvate-dependent sugar phosphotransferase system"/>
    <property type="evidence" value="ECO:0007669"/>
    <property type="project" value="InterPro"/>
</dbReference>
<feature type="transmembrane region" description="Helical" evidence="8">
    <location>
        <begin position="219"/>
        <end position="236"/>
    </location>
</feature>
<evidence type="ECO:0000313" key="11">
    <source>
        <dbReference type="Proteomes" id="UP000070096"/>
    </source>
</evidence>
<feature type="transmembrane region" description="Helical" evidence="8">
    <location>
        <begin position="335"/>
        <end position="356"/>
    </location>
</feature>
<keyword evidence="3" id="KW-1003">Cell membrane</keyword>
<dbReference type="PANTHER" id="PTHR33989">
    <property type="match status" value="1"/>
</dbReference>
<evidence type="ECO:0000256" key="4">
    <source>
        <dbReference type="ARBA" id="ARBA00022597"/>
    </source>
</evidence>
<feature type="transmembrane region" description="Helical" evidence="8">
    <location>
        <begin position="127"/>
        <end position="149"/>
    </location>
</feature>
<organism evidence="10 11">
    <name type="scientific">Streptococcus gordonii</name>
    <dbReference type="NCBI Taxonomy" id="1302"/>
    <lineage>
        <taxon>Bacteria</taxon>
        <taxon>Bacillati</taxon>
        <taxon>Bacillota</taxon>
        <taxon>Bacilli</taxon>
        <taxon>Lactobacillales</taxon>
        <taxon>Streptococcaceae</taxon>
        <taxon>Streptococcus</taxon>
    </lineage>
</organism>
<dbReference type="InterPro" id="IPR004501">
    <property type="entry name" value="PTS_EIIC_3"/>
</dbReference>
<comment type="subcellular location">
    <subcellularLocation>
        <location evidence="1">Cell membrane</location>
        <topology evidence="1">Multi-pass membrane protein</topology>
    </subcellularLocation>
</comment>
<evidence type="ECO:0000256" key="3">
    <source>
        <dbReference type="ARBA" id="ARBA00022475"/>
    </source>
</evidence>
<feature type="transmembrane region" description="Helical" evidence="8">
    <location>
        <begin position="277"/>
        <end position="301"/>
    </location>
</feature>
<dbReference type="InterPro" id="IPR051088">
    <property type="entry name" value="PTS_Sugar-EIIC/EIIB"/>
</dbReference>